<comment type="caution">
    <text evidence="2">The sequence shown here is derived from an EMBL/GenBank/DDBJ whole genome shotgun (WGS) entry which is preliminary data.</text>
</comment>
<dbReference type="AlphaFoldDB" id="A0A1Q8EKV0"/>
<dbReference type="RefSeq" id="WP_075120987.1">
    <property type="nucleotide sequence ID" value="NZ_MSCT01000019.1"/>
</dbReference>
<dbReference type="PANTHER" id="PTHR39339:SF1">
    <property type="entry name" value="CHAD DOMAIN-CONTAINING PROTEIN"/>
    <property type="match status" value="1"/>
</dbReference>
<dbReference type="PANTHER" id="PTHR39339">
    <property type="entry name" value="SLR1444 PROTEIN"/>
    <property type="match status" value="1"/>
</dbReference>
<feature type="domain" description="CHAD" evidence="1">
    <location>
        <begin position="1"/>
        <end position="255"/>
    </location>
</feature>
<dbReference type="Pfam" id="PF05235">
    <property type="entry name" value="CHAD"/>
    <property type="match status" value="1"/>
</dbReference>
<dbReference type="SMART" id="SM00880">
    <property type="entry name" value="CHAD"/>
    <property type="match status" value="1"/>
</dbReference>
<reference evidence="2 3" key="1">
    <citation type="submission" date="2016-12" db="EMBL/GenBank/DDBJ databases">
        <authorList>
            <person name="Song W.-J."/>
            <person name="Kurnit D.M."/>
        </authorList>
    </citation>
    <scope>NUCLEOTIDE SEQUENCE [LARGE SCALE GENOMIC DNA]</scope>
    <source>
        <strain evidence="2 3">PCL1601</strain>
    </source>
</reference>
<accession>A0A1Q8EKV0</accession>
<dbReference type="PROSITE" id="PS51708">
    <property type="entry name" value="CHAD"/>
    <property type="match status" value="1"/>
</dbReference>
<evidence type="ECO:0000259" key="1">
    <source>
        <dbReference type="PROSITE" id="PS51708"/>
    </source>
</evidence>
<evidence type="ECO:0000313" key="3">
    <source>
        <dbReference type="Proteomes" id="UP000185578"/>
    </source>
</evidence>
<dbReference type="OrthoDB" id="8587394at2"/>
<dbReference type="InterPro" id="IPR038186">
    <property type="entry name" value="CHAD_dom_sf"/>
</dbReference>
<proteinExistence type="predicted"/>
<protein>
    <submittedName>
        <fullName evidence="2">Metal-chelation protein CHAD</fullName>
    </submittedName>
</protein>
<evidence type="ECO:0000313" key="2">
    <source>
        <dbReference type="EMBL" id="OLF52422.1"/>
    </source>
</evidence>
<name>A0A1Q8EKV0_9PSED</name>
<dbReference type="EMBL" id="MSCT01000019">
    <property type="protein sequence ID" value="OLF52422.1"/>
    <property type="molecule type" value="Genomic_DNA"/>
</dbReference>
<gene>
    <name evidence="2" type="ORF">BTN82_20790</name>
</gene>
<organism evidence="2 3">
    <name type="scientific">Pseudomonas chlororaphis</name>
    <dbReference type="NCBI Taxonomy" id="587753"/>
    <lineage>
        <taxon>Bacteria</taxon>
        <taxon>Pseudomonadati</taxon>
        <taxon>Pseudomonadota</taxon>
        <taxon>Gammaproteobacteria</taxon>
        <taxon>Pseudomonadales</taxon>
        <taxon>Pseudomonadaceae</taxon>
        <taxon>Pseudomonas</taxon>
    </lineage>
</organism>
<dbReference type="Proteomes" id="UP000185578">
    <property type="component" value="Unassembled WGS sequence"/>
</dbReference>
<dbReference type="Gene3D" id="1.40.20.10">
    <property type="entry name" value="CHAD domain"/>
    <property type="match status" value="1"/>
</dbReference>
<sequence>MSALVNRLVAQVLGLEVRLLACQARLQAVTDAEALHDLRTTVRRLRSLLRALRGLPGVEQLEAAASAVGQLTTPLRDREVLAAYLHQYAYHSAAQRRTAGLADEYRKVAAGAELKQLLLVLDAFPRFLRAAQRQELLHDLSKRIEKRLAKQWRALDQALHDPAHDRHRLRLLIKRVRYAAEAYPELAALSPKAVSGLKAAQGALGDWHDCWQWLAQAESQADLLPCVPVWHATMHKAEGRADRSLDKLSAACFRR</sequence>
<dbReference type="InterPro" id="IPR007899">
    <property type="entry name" value="CHAD_dom"/>
</dbReference>